<protein>
    <submittedName>
        <fullName evidence="3">YaiO family outer membrane beta-barrel protein</fullName>
    </submittedName>
</protein>
<comment type="caution">
    <text evidence="3">The sequence shown here is derived from an EMBL/GenBank/DDBJ whole genome shotgun (WGS) entry which is preliminary data.</text>
</comment>
<sequence>MTKRTPALALSATILALATTHSIAAEQTFSLNVEYTDLEALGERSVLSADYVLKKEKNTFVFNIAGGDRSFPQGTDAKASKAGITVYTKWNDVVTTRFGGSVASDKPVFAKRDLYGNVDLNFIPNTSLSFGARDTRYFGNVGVTSWNAGATYYFPRGSLMYRFTRYKTDITGSKNGHTARLTIKDGASSKGRTELWLGKGNRAFAYDWATEFLAGSTKSATLRRVQPVSENLALNATLGRTWYKMPFTQYTGTTLGLGIEYNW</sequence>
<dbReference type="Pfam" id="PF19413">
    <property type="entry name" value="YaiO"/>
    <property type="match status" value="1"/>
</dbReference>
<reference evidence="3 4" key="1">
    <citation type="submission" date="2018-10" db="EMBL/GenBank/DDBJ databases">
        <title>Proposal of Lysobacter pythonis sp. nov. isolated from royal pythons (Python regius).</title>
        <authorList>
            <person name="Hans-Juergen B."/>
            <person name="Huptas C."/>
            <person name="Sandra B."/>
            <person name="Igor L."/>
            <person name="Joachim S."/>
            <person name="Siegfried S."/>
            <person name="Mareike W."/>
            <person name="Peter K."/>
        </authorList>
    </citation>
    <scope>NUCLEOTIDE SEQUENCE [LARGE SCALE GENOMIC DNA]</scope>
    <source>
        <strain evidence="3 4">4284/11</strain>
    </source>
</reference>
<feature type="signal peptide" evidence="1">
    <location>
        <begin position="1"/>
        <end position="24"/>
    </location>
</feature>
<dbReference type="Proteomes" id="UP000275012">
    <property type="component" value="Unassembled WGS sequence"/>
</dbReference>
<evidence type="ECO:0000313" key="4">
    <source>
        <dbReference type="Proteomes" id="UP000275012"/>
    </source>
</evidence>
<gene>
    <name evidence="3" type="primary">yaiO</name>
    <name evidence="3" type="ORF">EBB59_11945</name>
</gene>
<evidence type="ECO:0000256" key="1">
    <source>
        <dbReference type="SAM" id="SignalP"/>
    </source>
</evidence>
<dbReference type="AlphaFoldDB" id="A0A3M2HF56"/>
<dbReference type="EMBL" id="RFLY01000020">
    <property type="protein sequence ID" value="RMH88376.1"/>
    <property type="molecule type" value="Genomic_DNA"/>
</dbReference>
<dbReference type="NCBIfam" id="TIGR04390">
    <property type="entry name" value="OMP_YaiO_dom"/>
    <property type="match status" value="1"/>
</dbReference>
<proteinExistence type="predicted"/>
<keyword evidence="4" id="KW-1185">Reference proteome</keyword>
<keyword evidence="1" id="KW-0732">Signal</keyword>
<dbReference type="RefSeq" id="WP_122102377.1">
    <property type="nucleotide sequence ID" value="NZ_RFLY01000020.1"/>
</dbReference>
<dbReference type="OrthoDB" id="6570374at2"/>
<dbReference type="InterPro" id="IPR030887">
    <property type="entry name" value="Beta-barrel_YaiO"/>
</dbReference>
<feature type="chain" id="PRO_5018033598" evidence="1">
    <location>
        <begin position="25"/>
        <end position="263"/>
    </location>
</feature>
<accession>A0A3M2HF56</accession>
<evidence type="ECO:0000259" key="2">
    <source>
        <dbReference type="Pfam" id="PF19413"/>
    </source>
</evidence>
<evidence type="ECO:0000313" key="3">
    <source>
        <dbReference type="EMBL" id="RMH88376.1"/>
    </source>
</evidence>
<organism evidence="3 4">
    <name type="scientific">Solilutibacter pythonis</name>
    <dbReference type="NCBI Taxonomy" id="2483112"/>
    <lineage>
        <taxon>Bacteria</taxon>
        <taxon>Pseudomonadati</taxon>
        <taxon>Pseudomonadota</taxon>
        <taxon>Gammaproteobacteria</taxon>
        <taxon>Lysobacterales</taxon>
        <taxon>Lysobacteraceae</taxon>
        <taxon>Solilutibacter</taxon>
    </lineage>
</organism>
<name>A0A3M2HF56_9GAMM</name>
<feature type="domain" description="YaiO beta-barrel" evidence="2">
    <location>
        <begin position="27"/>
        <end position="207"/>
    </location>
</feature>